<dbReference type="InterPro" id="IPR027417">
    <property type="entry name" value="P-loop_NTPase"/>
</dbReference>
<dbReference type="Pfam" id="PF07685">
    <property type="entry name" value="GATase_3"/>
    <property type="match status" value="1"/>
</dbReference>
<dbReference type="GO" id="GO:0005524">
    <property type="term" value="F:ATP binding"/>
    <property type="evidence" value="ECO:0007669"/>
    <property type="project" value="UniProtKB-UniRule"/>
</dbReference>
<evidence type="ECO:0000259" key="8">
    <source>
        <dbReference type="Pfam" id="PF01656"/>
    </source>
</evidence>
<evidence type="ECO:0000256" key="6">
    <source>
        <dbReference type="ARBA" id="ARBA00022962"/>
    </source>
</evidence>
<dbReference type="PATRIC" id="fig|1326980.8.peg.1258"/>
<dbReference type="Pfam" id="PF01656">
    <property type="entry name" value="CbiA"/>
    <property type="match status" value="1"/>
</dbReference>
<evidence type="ECO:0000256" key="7">
    <source>
        <dbReference type="HAMAP-Rule" id="MF_00027"/>
    </source>
</evidence>
<evidence type="ECO:0000256" key="3">
    <source>
        <dbReference type="ARBA" id="ARBA00022741"/>
    </source>
</evidence>
<keyword evidence="4 7" id="KW-0067">ATP-binding</keyword>
<proteinExistence type="inferred from homology"/>
<keyword evidence="3 7" id="KW-0547">Nucleotide-binding</keyword>
<dbReference type="HAMAP" id="MF_00027">
    <property type="entry name" value="CobB_CbiA"/>
    <property type="match status" value="1"/>
</dbReference>
<feature type="site" description="Increases nucleophilicity of active site Cys" evidence="7">
    <location>
        <position position="421"/>
    </location>
</feature>
<protein>
    <recommendedName>
        <fullName evidence="7">Cobyrinate a,c-diamide synthase</fullName>
        <ecNumber evidence="7">6.3.5.11</ecNumber>
    </recommendedName>
    <alternativeName>
        <fullName evidence="7">Cobyrinic acid a,c-diamide synthetase</fullName>
    </alternativeName>
</protein>
<evidence type="ECO:0000313" key="10">
    <source>
        <dbReference type="EMBL" id="KJR79626.1"/>
    </source>
</evidence>
<dbReference type="SUPFAM" id="SSF52540">
    <property type="entry name" value="P-loop containing nucleoside triphosphate hydrolases"/>
    <property type="match status" value="1"/>
</dbReference>
<comment type="pathway">
    <text evidence="7">Cofactor biosynthesis; adenosylcobalamin biosynthesis; cob(II)yrinate a,c-diamide from sirohydrochlorin (anaerobic route): step 10/10.</text>
</comment>
<comment type="domain">
    <text evidence="7">Comprises of two domains. The C-terminal domain contains the binding site for glutamine and catalyzes the hydrolysis of this substrate to glutamate and ammonia. The N-terminal domain is anticipated to bind ATP and cobyrinate and catalyzes the ultimate synthesis of the diamide product. The ammonia produced via the glutaminase domain is probably translocated to the adjacent domain via a molecular tunnel, where it reacts with an activated intermediate.</text>
</comment>
<dbReference type="NCBIfam" id="NF002204">
    <property type="entry name" value="PRK01077.1"/>
    <property type="match status" value="1"/>
</dbReference>
<name>A0A0F2LUT2_9CREN</name>
<accession>A0A0F2LUT2</accession>
<dbReference type="NCBIfam" id="TIGR00379">
    <property type="entry name" value="cobB"/>
    <property type="match status" value="1"/>
</dbReference>
<dbReference type="InterPro" id="IPR002586">
    <property type="entry name" value="CobQ/CobB/MinD/ParA_Nub-bd_dom"/>
</dbReference>
<dbReference type="PROSITE" id="PS51274">
    <property type="entry name" value="GATASE_COBBQ"/>
    <property type="match status" value="1"/>
</dbReference>
<dbReference type="SUPFAM" id="SSF52317">
    <property type="entry name" value="Class I glutamine amidotransferase-like"/>
    <property type="match status" value="1"/>
</dbReference>
<dbReference type="UniPathway" id="UPA00148">
    <property type="reaction ID" value="UER00231"/>
</dbReference>
<dbReference type="PANTHER" id="PTHR43873:SF1">
    <property type="entry name" value="COBYRINATE A,C-DIAMIDE SYNTHASE"/>
    <property type="match status" value="1"/>
</dbReference>
<dbReference type="GO" id="GO:0042242">
    <property type="term" value="F:cobyrinic acid a,c-diamide synthase activity"/>
    <property type="evidence" value="ECO:0007669"/>
    <property type="project" value="UniProtKB-UniRule"/>
</dbReference>
<feature type="domain" description="CobB/CobQ-like glutamine amidotransferase" evidence="9">
    <location>
        <begin position="242"/>
        <end position="425"/>
    </location>
</feature>
<dbReference type="AlphaFoldDB" id="A0A0F2LUT2"/>
<dbReference type="EC" id="6.3.5.11" evidence="7"/>
<feature type="active site" description="Nucleophile" evidence="7">
    <location>
        <position position="320"/>
    </location>
</feature>
<dbReference type="InterPro" id="IPR029062">
    <property type="entry name" value="Class_I_gatase-like"/>
</dbReference>
<dbReference type="CDD" id="cd03130">
    <property type="entry name" value="GATase1_CobB"/>
    <property type="match status" value="1"/>
</dbReference>
<keyword evidence="7" id="KW-0169">Cobalamin biosynthesis</keyword>
<comment type="function">
    <text evidence="7">Catalyzes the ATP-dependent amidation of the two carboxylate groups at positions a and c of cobyrinate, using either L-glutamine or ammonia as the nitrogen source.</text>
</comment>
<feature type="domain" description="CobQ/CobB/MinD/ParA nucleotide binding" evidence="8">
    <location>
        <begin position="7"/>
        <end position="183"/>
    </location>
</feature>
<reference evidence="11" key="2">
    <citation type="submission" date="2022-05" db="EMBL/GenBank/DDBJ databases">
        <title>Metagenome Sequencing of an Archaeal-Dominated Microbial Community from a Hot Spring at the Los Azufres Geothermal Field, Mexico.</title>
        <authorList>
            <person name="Marin-Paredes R."/>
            <person name="Martinez-Romero E."/>
            <person name="Servin-Garciduenas L.E."/>
        </authorList>
    </citation>
    <scope>NUCLEOTIDE SEQUENCE</scope>
    <source>
        <strain evidence="11">AZ1-454</strain>
    </source>
</reference>
<dbReference type="Gene3D" id="3.40.50.880">
    <property type="match status" value="1"/>
</dbReference>
<reference evidence="10" key="1">
    <citation type="submission" date="2015-03" db="EMBL/GenBank/DDBJ databases">
        <title>Metagenome Sequencing of an Archaeal-Dominated Microbial Community from a Hot Spring at the Los Azufres Geothermal Field, Mexico.</title>
        <authorList>
            <person name="Servin-Garciduenas L.E."/>
            <person name="Martinez-Romero E."/>
        </authorList>
    </citation>
    <scope>NUCLEOTIDE SEQUENCE [LARGE SCALE GENOMIC DNA]</scope>
    <source>
        <strain evidence="10">AZ1-454</strain>
    </source>
</reference>
<evidence type="ECO:0000256" key="1">
    <source>
        <dbReference type="ARBA" id="ARBA00001946"/>
    </source>
</evidence>
<dbReference type="InterPro" id="IPR011698">
    <property type="entry name" value="GATase_3"/>
</dbReference>
<comment type="cofactor">
    <cofactor evidence="1 7">
        <name>Mg(2+)</name>
        <dbReference type="ChEBI" id="CHEBI:18420"/>
    </cofactor>
</comment>
<evidence type="ECO:0000256" key="5">
    <source>
        <dbReference type="ARBA" id="ARBA00022842"/>
    </source>
</evidence>
<dbReference type="PANTHER" id="PTHR43873">
    <property type="entry name" value="COBYRINATE A,C-DIAMIDE SYNTHASE"/>
    <property type="match status" value="1"/>
</dbReference>
<dbReference type="EMBL" id="JZWS01000003">
    <property type="protein sequence ID" value="KJR79626.1"/>
    <property type="molecule type" value="Genomic_DNA"/>
</dbReference>
<comment type="catalytic activity">
    <reaction evidence="7">
        <text>cob(II)yrinate + 2 L-glutamine + 2 ATP + 2 H2O = cob(II)yrinate a,c diamide + 2 L-glutamate + 2 ADP + 2 phosphate + 2 H(+)</text>
        <dbReference type="Rhea" id="RHEA:26289"/>
        <dbReference type="ChEBI" id="CHEBI:15377"/>
        <dbReference type="ChEBI" id="CHEBI:15378"/>
        <dbReference type="ChEBI" id="CHEBI:29985"/>
        <dbReference type="ChEBI" id="CHEBI:30616"/>
        <dbReference type="ChEBI" id="CHEBI:43474"/>
        <dbReference type="ChEBI" id="CHEBI:58359"/>
        <dbReference type="ChEBI" id="CHEBI:58537"/>
        <dbReference type="ChEBI" id="CHEBI:58894"/>
        <dbReference type="ChEBI" id="CHEBI:456216"/>
        <dbReference type="EC" id="6.3.5.11"/>
    </reaction>
</comment>
<evidence type="ECO:0000259" key="9">
    <source>
        <dbReference type="Pfam" id="PF07685"/>
    </source>
</evidence>
<keyword evidence="2 7" id="KW-0436">Ligase</keyword>
<comment type="miscellaneous">
    <text evidence="7">The a and c carboxylates of cobyrinate are activated for nucleophilic attack via formation of a phosphorylated intermediate by ATP. CbiA catalyzes first the amidation of the c-carboxylate, and then that of the a-carboxylate.</text>
</comment>
<dbReference type="EMBL" id="JZWS02000001">
    <property type="protein sequence ID" value="MCL7343472.1"/>
    <property type="molecule type" value="Genomic_DNA"/>
</dbReference>
<dbReference type="PROSITE" id="PS51273">
    <property type="entry name" value="GATASE_TYPE_1"/>
    <property type="match status" value="1"/>
</dbReference>
<evidence type="ECO:0000256" key="2">
    <source>
        <dbReference type="ARBA" id="ARBA00022598"/>
    </source>
</evidence>
<keyword evidence="6 7" id="KW-0315">Glutamine amidotransferase</keyword>
<keyword evidence="5 7" id="KW-0460">Magnesium</keyword>
<evidence type="ECO:0000313" key="11">
    <source>
        <dbReference type="EMBL" id="MCL7343472.1"/>
    </source>
</evidence>
<organism evidence="10">
    <name type="scientific">Candidatus Aramenus sulfurataquae</name>
    <dbReference type="NCBI Taxonomy" id="1326980"/>
    <lineage>
        <taxon>Archaea</taxon>
        <taxon>Thermoproteota</taxon>
        <taxon>Thermoprotei</taxon>
        <taxon>Sulfolobales</taxon>
        <taxon>Sulfolobaceae</taxon>
        <taxon>Candidatus Aramenus</taxon>
    </lineage>
</organism>
<comment type="similarity">
    <text evidence="7">Belongs to the CobB/CbiA family.</text>
</comment>
<sequence>MRVPRLLISSDRSDSGKTLITSGILKALSKRMRVRGFKAGPDFIDPGYHKLASGSPSINLDLFIMGKENVIKSLCKYSKDKDISVIEGVMGLYDGVETEYSTYKLSEDTRTPIVLVIDCYNVGSTVGAIVKGLVSYRNANVKGVILNRVASQTHFTYCRNSIEGVKVLGYIPFSKELSVPSRHLGLFTVESNREAEKAISKAAELVENYVDVDSLVEIAKESPEIECPDDDHPQETSKKVAAIAYDEAFNFYYYENLDRISKRYELRFFSPLNGDVVEGADFIYIGGGYPELFVEELEKSKTKEWVKRESERGKPILGECGGLMFLSSNLIKSGRKFKMAGVFDIDIETLGKLTLGYTELLAVKDSFITDKGKLIRGHEFHVSYPVRVSEEEFAFENKRGKGILNGKDGVMSKNTLGTYTHFHFSIVEKRTVF</sequence>
<gene>
    <name evidence="7" type="primary">cbiA</name>
    <name evidence="11" type="synonym">cobB</name>
    <name evidence="11" type="ORF">TQ35_002725</name>
    <name evidence="10" type="ORF">TQ35_00870</name>
</gene>
<evidence type="ECO:0000256" key="4">
    <source>
        <dbReference type="ARBA" id="ARBA00022840"/>
    </source>
</evidence>
<comment type="caution">
    <text evidence="10">The sequence shown here is derived from an EMBL/GenBank/DDBJ whole genome shotgun (WGS) entry which is preliminary data.</text>
</comment>
<dbReference type="Gene3D" id="3.40.50.300">
    <property type="entry name" value="P-loop containing nucleotide triphosphate hydrolases"/>
    <property type="match status" value="1"/>
</dbReference>
<dbReference type="InterPro" id="IPR004484">
    <property type="entry name" value="CbiA/CobB_synth"/>
</dbReference>
<dbReference type="GO" id="GO:0009236">
    <property type="term" value="P:cobalamin biosynthetic process"/>
    <property type="evidence" value="ECO:0007669"/>
    <property type="project" value="UniProtKB-UniRule"/>
</dbReference>